<dbReference type="Gene3D" id="3.20.20.140">
    <property type="entry name" value="Metal-dependent hydrolases"/>
    <property type="match status" value="1"/>
</dbReference>
<dbReference type="UniPathway" id="UPA00031">
    <property type="reaction ID" value="UER00013"/>
</dbReference>
<feature type="domain" description="PHP" evidence="9">
    <location>
        <begin position="5"/>
        <end position="214"/>
    </location>
</feature>
<dbReference type="InterPro" id="IPR004013">
    <property type="entry name" value="PHP_dom"/>
</dbReference>
<dbReference type="Proteomes" id="UP000268162">
    <property type="component" value="Unassembled WGS sequence"/>
</dbReference>
<proteinExistence type="inferred from homology"/>
<comment type="catalytic activity">
    <reaction evidence="7 8">
        <text>L-histidinol phosphate + H2O = L-histidinol + phosphate</text>
        <dbReference type="Rhea" id="RHEA:14465"/>
        <dbReference type="ChEBI" id="CHEBI:15377"/>
        <dbReference type="ChEBI" id="CHEBI:43474"/>
        <dbReference type="ChEBI" id="CHEBI:57699"/>
        <dbReference type="ChEBI" id="CHEBI:57980"/>
        <dbReference type="EC" id="3.1.3.15"/>
    </reaction>
</comment>
<evidence type="ECO:0000256" key="6">
    <source>
        <dbReference type="ARBA" id="ARBA00023102"/>
    </source>
</evidence>
<organism evidence="10 11">
    <name type="scientific">Dimargaris cristalligena</name>
    <dbReference type="NCBI Taxonomy" id="215637"/>
    <lineage>
        <taxon>Eukaryota</taxon>
        <taxon>Fungi</taxon>
        <taxon>Fungi incertae sedis</taxon>
        <taxon>Zoopagomycota</taxon>
        <taxon>Kickxellomycotina</taxon>
        <taxon>Dimargaritomycetes</taxon>
        <taxon>Dimargaritales</taxon>
        <taxon>Dimargaritaceae</taxon>
        <taxon>Dimargaris</taxon>
    </lineage>
</organism>
<accession>A0A4P9ZN31</accession>
<dbReference type="CDD" id="cd12110">
    <property type="entry name" value="PHP_HisPPase_Hisj_like"/>
    <property type="match status" value="1"/>
</dbReference>
<keyword evidence="11" id="KW-1185">Reference proteome</keyword>
<dbReference type="EC" id="3.1.3.15" evidence="3 8"/>
<evidence type="ECO:0000256" key="4">
    <source>
        <dbReference type="ARBA" id="ARBA00022605"/>
    </source>
</evidence>
<dbReference type="PANTHER" id="PTHR21039:SF0">
    <property type="entry name" value="HISTIDINOL-PHOSPHATASE"/>
    <property type="match status" value="1"/>
</dbReference>
<evidence type="ECO:0000256" key="7">
    <source>
        <dbReference type="ARBA" id="ARBA00049158"/>
    </source>
</evidence>
<gene>
    <name evidence="10" type="ORF">BJ085DRAFT_28285</name>
</gene>
<dbReference type="SUPFAM" id="SSF89550">
    <property type="entry name" value="PHP domain-like"/>
    <property type="match status" value="1"/>
</dbReference>
<dbReference type="GO" id="GO:0005737">
    <property type="term" value="C:cytoplasm"/>
    <property type="evidence" value="ECO:0007669"/>
    <property type="project" value="TreeGrafter"/>
</dbReference>
<evidence type="ECO:0000259" key="9">
    <source>
        <dbReference type="Pfam" id="PF02811"/>
    </source>
</evidence>
<keyword evidence="6 8" id="KW-0368">Histidine biosynthesis</keyword>
<dbReference type="PANTHER" id="PTHR21039">
    <property type="entry name" value="HISTIDINOL PHOSPHATASE-RELATED"/>
    <property type="match status" value="1"/>
</dbReference>
<evidence type="ECO:0000256" key="5">
    <source>
        <dbReference type="ARBA" id="ARBA00022801"/>
    </source>
</evidence>
<reference evidence="11" key="1">
    <citation type="journal article" date="2018" name="Nat. Microbiol.">
        <title>Leveraging single-cell genomics to expand the fungal tree of life.</title>
        <authorList>
            <person name="Ahrendt S.R."/>
            <person name="Quandt C.A."/>
            <person name="Ciobanu D."/>
            <person name="Clum A."/>
            <person name="Salamov A."/>
            <person name="Andreopoulos B."/>
            <person name="Cheng J.F."/>
            <person name="Woyke T."/>
            <person name="Pelin A."/>
            <person name="Henrissat B."/>
            <person name="Reynolds N.K."/>
            <person name="Benny G.L."/>
            <person name="Smith M.E."/>
            <person name="James T.Y."/>
            <person name="Grigoriev I.V."/>
        </authorList>
    </citation>
    <scope>NUCLEOTIDE SEQUENCE [LARGE SCALE GENOMIC DNA]</scope>
    <source>
        <strain evidence="11">RSA 468</strain>
    </source>
</reference>
<dbReference type="GO" id="GO:0004401">
    <property type="term" value="F:histidinol-phosphatase activity"/>
    <property type="evidence" value="ECO:0007669"/>
    <property type="project" value="UniProtKB-UniRule"/>
</dbReference>
<protein>
    <recommendedName>
        <fullName evidence="3 8">Histidinol-phosphatase</fullName>
        <shortName evidence="8">HolPase</shortName>
        <ecNumber evidence="3 8">3.1.3.15</ecNumber>
    </recommendedName>
</protein>
<evidence type="ECO:0000256" key="3">
    <source>
        <dbReference type="ARBA" id="ARBA00013085"/>
    </source>
</evidence>
<keyword evidence="4 8" id="KW-0028">Amino-acid biosynthesis</keyword>
<comment type="pathway">
    <text evidence="1 8">Amino-acid biosynthesis; L-histidine biosynthesis; L-histidine from 5-phospho-alpha-D-ribose 1-diphosphate: step 8/9.</text>
</comment>
<dbReference type="InterPro" id="IPR016195">
    <property type="entry name" value="Pol/histidinol_Pase-like"/>
</dbReference>
<keyword evidence="5 8" id="KW-0378">Hydrolase</keyword>
<dbReference type="AlphaFoldDB" id="A0A4P9ZN31"/>
<evidence type="ECO:0000313" key="11">
    <source>
        <dbReference type="Proteomes" id="UP000268162"/>
    </source>
</evidence>
<dbReference type="Pfam" id="PF02811">
    <property type="entry name" value="PHP"/>
    <property type="match status" value="1"/>
</dbReference>
<name>A0A4P9ZN31_9FUNG</name>
<dbReference type="GO" id="GO:0000105">
    <property type="term" value="P:L-histidine biosynthetic process"/>
    <property type="evidence" value="ECO:0007669"/>
    <property type="project" value="UniProtKB-UniRule"/>
</dbReference>
<evidence type="ECO:0000256" key="1">
    <source>
        <dbReference type="ARBA" id="ARBA00004970"/>
    </source>
</evidence>
<evidence type="ECO:0000256" key="2">
    <source>
        <dbReference type="ARBA" id="ARBA00009152"/>
    </source>
</evidence>
<comment type="similarity">
    <text evidence="2 8">Belongs to the PHP hydrolase family. HisK subfamily.</text>
</comment>
<dbReference type="InterPro" id="IPR010140">
    <property type="entry name" value="Histidinol_P_phosphatase_HisJ"/>
</dbReference>
<evidence type="ECO:0000313" key="10">
    <source>
        <dbReference type="EMBL" id="RKP34001.1"/>
    </source>
</evidence>
<evidence type="ECO:0000256" key="8">
    <source>
        <dbReference type="RuleBase" id="RU366003"/>
    </source>
</evidence>
<sequence>MPVTLHSHSGQFCSHAHGTLEEVVQVAQNKGFRVLGLSEHVPRFREADLYPEESHLTTNDLGRIFEDYVQTARQLQQRYQSPEFRILVGAETEYINSESLVQAQALRERHHLDYLVGSVHHVLEIPIDFDAAGYQRALAACGGSLESLFGIYFDAQYQMLTALQPEVVAHFDLCRLFAPRDNLLTTSLTPALWDKVQRNIDYIVSYGGLFEVNSRAFKKGLPDAYPQRDILEGGRFTLADDGHGPNDVGLYYRQLREYLITWGINTIYWPVEPDNKHLSSDLPKKVDSMDHVCDHEFWAAFDIETASN</sequence>
<dbReference type="STRING" id="215637.A0A4P9ZN31"/>
<dbReference type="EMBL" id="ML003413">
    <property type="protein sequence ID" value="RKP34001.1"/>
    <property type="molecule type" value="Genomic_DNA"/>
</dbReference>
<dbReference type="NCBIfam" id="TIGR01856">
    <property type="entry name" value="hisJ_fam"/>
    <property type="match status" value="1"/>
</dbReference>